<sequence>MSFLKFPNLPTELRLEIWREYFTDCHGTQIHIFHSTPQGPRYTNQDAASGLPGHNTLAAAKVSAESWDVFREFFNVGDTRNLQPQSSLLDARGRLIDHHDDDEAGTDNSQPPSLRAIYATAAREELRRQTVEFAFAQNDMFYIVDKDVTPLLVSLSSAPWARHVRHLAVQILNFVAYPALFHEPGFRLDRWARWDALLSAPPESVCRFLEGLVMGQLLFVVVPGVDVRHYRYLKPNTHGFVVVDSENFIFGSQDECRVVRSHARVVYARFCEAFPDLKGKIGSVIDAVPDRAEFSIYS</sequence>
<keyword evidence="3" id="KW-1185">Reference proteome</keyword>
<dbReference type="InterPro" id="IPR045518">
    <property type="entry name" value="2EXR"/>
</dbReference>
<name>A0A553I0B1_9PEZI</name>
<accession>A0A553I0B1</accession>
<dbReference type="Pfam" id="PF20150">
    <property type="entry name" value="2EXR"/>
    <property type="match status" value="1"/>
</dbReference>
<proteinExistence type="predicted"/>
<organism evidence="2 3">
    <name type="scientific">Xylaria flabelliformis</name>
    <dbReference type="NCBI Taxonomy" id="2512241"/>
    <lineage>
        <taxon>Eukaryota</taxon>
        <taxon>Fungi</taxon>
        <taxon>Dikarya</taxon>
        <taxon>Ascomycota</taxon>
        <taxon>Pezizomycotina</taxon>
        <taxon>Sordariomycetes</taxon>
        <taxon>Xylariomycetidae</taxon>
        <taxon>Xylariales</taxon>
        <taxon>Xylariaceae</taxon>
        <taxon>Xylaria</taxon>
    </lineage>
</organism>
<dbReference type="OrthoDB" id="4703277at2759"/>
<dbReference type="EMBL" id="VFLP01000027">
    <property type="protein sequence ID" value="TRX93644.1"/>
    <property type="molecule type" value="Genomic_DNA"/>
</dbReference>
<reference evidence="3" key="1">
    <citation type="submission" date="2019-06" db="EMBL/GenBank/DDBJ databases">
        <title>Draft genome sequence of the griseofulvin-producing fungus Xylaria cubensis strain G536.</title>
        <authorList>
            <person name="Mead M.E."/>
            <person name="Raja H.A."/>
            <person name="Steenwyk J.L."/>
            <person name="Knowles S.L."/>
            <person name="Oberlies N.H."/>
            <person name="Rokas A."/>
        </authorList>
    </citation>
    <scope>NUCLEOTIDE SEQUENCE [LARGE SCALE GENOMIC DNA]</scope>
    <source>
        <strain evidence="3">G536</strain>
    </source>
</reference>
<gene>
    <name evidence="2" type="ORF">FHL15_005320</name>
</gene>
<dbReference type="AlphaFoldDB" id="A0A553I0B1"/>
<comment type="caution">
    <text evidence="2">The sequence shown here is derived from an EMBL/GenBank/DDBJ whole genome shotgun (WGS) entry which is preliminary data.</text>
</comment>
<evidence type="ECO:0000313" key="3">
    <source>
        <dbReference type="Proteomes" id="UP000319160"/>
    </source>
</evidence>
<protein>
    <recommendedName>
        <fullName evidence="1">2EXR domain-containing protein</fullName>
    </recommendedName>
</protein>
<feature type="domain" description="2EXR" evidence="1">
    <location>
        <begin position="3"/>
        <end position="72"/>
    </location>
</feature>
<evidence type="ECO:0000259" key="1">
    <source>
        <dbReference type="Pfam" id="PF20150"/>
    </source>
</evidence>
<evidence type="ECO:0000313" key="2">
    <source>
        <dbReference type="EMBL" id="TRX93644.1"/>
    </source>
</evidence>
<dbReference type="Proteomes" id="UP000319160">
    <property type="component" value="Unassembled WGS sequence"/>
</dbReference>